<evidence type="ECO:0000259" key="1">
    <source>
        <dbReference type="Pfam" id="PF06094"/>
    </source>
</evidence>
<protein>
    <submittedName>
        <fullName evidence="2">Gamma-glutamylcyclotransferase</fullName>
    </submittedName>
</protein>
<dbReference type="CDD" id="cd06661">
    <property type="entry name" value="GGCT_like"/>
    <property type="match status" value="1"/>
</dbReference>
<proteinExistence type="predicted"/>
<dbReference type="InterPro" id="IPR013024">
    <property type="entry name" value="GGCT-like"/>
</dbReference>
<feature type="domain" description="Gamma-glutamylcyclotransferase AIG2-like" evidence="1">
    <location>
        <begin position="15"/>
        <end position="138"/>
    </location>
</feature>
<keyword evidence="3" id="KW-1185">Reference proteome</keyword>
<dbReference type="InterPro" id="IPR036568">
    <property type="entry name" value="GGCT-like_sf"/>
</dbReference>
<evidence type="ECO:0000313" key="3">
    <source>
        <dbReference type="Proteomes" id="UP001319874"/>
    </source>
</evidence>
<dbReference type="InterPro" id="IPR009288">
    <property type="entry name" value="AIG2-like_dom"/>
</dbReference>
<dbReference type="Gene3D" id="3.10.490.10">
    <property type="entry name" value="Gamma-glutamyl cyclotransferase-like"/>
    <property type="match status" value="1"/>
</dbReference>
<sequence length="146" mass="15922">MDVVWTEGSELMQNVFVYGTLRAGEINDIGAAAARNDIASPTLVGAATLRGRLFDFGAYPGLVPDAAGVHVRGDVYAIDDELVAVLDEIEQVYPGIEGLFMPREVTVDVEGTPVTCRYYPVQRDAVKGLPEIRSGDWVEHRRSNGR</sequence>
<gene>
    <name evidence="2" type="ORF">PTKU64_11930</name>
</gene>
<evidence type="ECO:0000313" key="2">
    <source>
        <dbReference type="EMBL" id="BCZ77518.1"/>
    </source>
</evidence>
<dbReference type="EMBL" id="AP024955">
    <property type="protein sequence ID" value="BCZ77518.1"/>
    <property type="molecule type" value="Genomic_DNA"/>
</dbReference>
<name>A0ABN6J984_9BURK</name>
<reference evidence="2 3" key="1">
    <citation type="journal article" date="2022" name="Front. Microbiol.">
        <title>Identification and characterization of a novel class of self-sufficient cytochrome P450 hydroxylase involved in cyclohexanecarboxylate degradation in Paraburkholderia terrae strain KU-64.</title>
        <authorList>
            <person name="Yamamoto T."/>
            <person name="Hasegawa Y."/>
            <person name="Iwaki H."/>
        </authorList>
    </citation>
    <scope>NUCLEOTIDE SEQUENCE [LARGE SCALE GENOMIC DNA]</scope>
    <source>
        <strain evidence="2 3">KU-64</strain>
    </source>
</reference>
<dbReference type="Pfam" id="PF06094">
    <property type="entry name" value="GGACT"/>
    <property type="match status" value="1"/>
</dbReference>
<dbReference type="SUPFAM" id="SSF110857">
    <property type="entry name" value="Gamma-glutamyl cyclotransferase-like"/>
    <property type="match status" value="1"/>
</dbReference>
<dbReference type="Proteomes" id="UP001319874">
    <property type="component" value="Chromosome 1"/>
</dbReference>
<accession>A0ABN6J984</accession>
<organism evidence="2 3">
    <name type="scientific">Paraburkholderia terrae</name>
    <dbReference type="NCBI Taxonomy" id="311230"/>
    <lineage>
        <taxon>Bacteria</taxon>
        <taxon>Pseudomonadati</taxon>
        <taxon>Pseudomonadota</taxon>
        <taxon>Betaproteobacteria</taxon>
        <taxon>Burkholderiales</taxon>
        <taxon>Burkholderiaceae</taxon>
        <taxon>Paraburkholderia</taxon>
    </lineage>
</organism>